<keyword evidence="2" id="KW-1185">Reference proteome</keyword>
<dbReference type="PROSITE" id="PS51257">
    <property type="entry name" value="PROKAR_LIPOPROTEIN"/>
    <property type="match status" value="1"/>
</dbReference>
<accession>A0A2S7L0Y1</accession>
<evidence type="ECO:0000313" key="2">
    <source>
        <dbReference type="Proteomes" id="UP000239522"/>
    </source>
</evidence>
<name>A0A2S7L0Y1_9FLAO</name>
<comment type="caution">
    <text evidence="1">The sequence shown here is derived from an EMBL/GenBank/DDBJ whole genome shotgun (WGS) entry which is preliminary data.</text>
</comment>
<dbReference type="OrthoDB" id="1431410at2"/>
<organism evidence="1 2">
    <name type="scientific">Polaribacter filamentus</name>
    <dbReference type="NCBI Taxonomy" id="53483"/>
    <lineage>
        <taxon>Bacteria</taxon>
        <taxon>Pseudomonadati</taxon>
        <taxon>Bacteroidota</taxon>
        <taxon>Flavobacteriia</taxon>
        <taxon>Flavobacteriales</taxon>
        <taxon>Flavobacteriaceae</taxon>
    </lineage>
</organism>
<dbReference type="EMBL" id="MQUA01000013">
    <property type="protein sequence ID" value="PQB08517.1"/>
    <property type="molecule type" value="Genomic_DNA"/>
</dbReference>
<protein>
    <recommendedName>
        <fullName evidence="3">Lipoprotein</fullName>
    </recommendedName>
</protein>
<dbReference type="AlphaFoldDB" id="A0A2S7L0Y1"/>
<evidence type="ECO:0000313" key="1">
    <source>
        <dbReference type="EMBL" id="PQB08517.1"/>
    </source>
</evidence>
<evidence type="ECO:0008006" key="3">
    <source>
        <dbReference type="Google" id="ProtNLM"/>
    </source>
</evidence>
<proteinExistence type="predicted"/>
<dbReference type="RefSeq" id="WP_104810707.1">
    <property type="nucleotide sequence ID" value="NZ_MQUA01000013.1"/>
</dbReference>
<dbReference type="Proteomes" id="UP000239522">
    <property type="component" value="Unassembled WGS sequence"/>
</dbReference>
<gene>
    <name evidence="1" type="ORF">BST83_16355</name>
</gene>
<sequence length="206" mass="23673">MKNSLFFLVFVIFFSCDKKKVELVQKQEIKSLLRVVKNYNVAEKVNPLFIKDIEDWEELKAVDNFLSRFKKASPNEILSNALELKELVKSLKDGIKAPLFENASFNTRVNILQNETLRLSDMTFIPSIKSEEVTMQTDKIMNAFSAVNSKVNSILLKKGFEDDIDLDIDYIGLDSTKIDSVSRKSINTKLKENKIPNKNFLKKAKQ</sequence>
<reference evidence="1 2" key="1">
    <citation type="submission" date="2016-11" db="EMBL/GenBank/DDBJ databases">
        <title>Trade-off between light-utilization and light-protection in marine flavobacteria.</title>
        <authorList>
            <person name="Kumagai Y."/>
        </authorList>
    </citation>
    <scope>NUCLEOTIDE SEQUENCE [LARGE SCALE GENOMIC DNA]</scope>
    <source>
        <strain evidence="1 2">ATCC 700397</strain>
    </source>
</reference>